<name>A0A1S9DQW2_ASPOZ</name>
<proteinExistence type="predicted"/>
<dbReference type="OrthoDB" id="5047692at2759"/>
<dbReference type="AlphaFoldDB" id="A0A1S9DQW2"/>
<dbReference type="VEuPathDB" id="FungiDB:AO090012000747"/>
<organism evidence="1 2">
    <name type="scientific">Aspergillus oryzae</name>
    <name type="common">Yellow koji mold</name>
    <dbReference type="NCBI Taxonomy" id="5062"/>
    <lineage>
        <taxon>Eukaryota</taxon>
        <taxon>Fungi</taxon>
        <taxon>Dikarya</taxon>
        <taxon>Ascomycota</taxon>
        <taxon>Pezizomycotina</taxon>
        <taxon>Eurotiomycetes</taxon>
        <taxon>Eurotiomycetidae</taxon>
        <taxon>Eurotiales</taxon>
        <taxon>Aspergillaceae</taxon>
        <taxon>Aspergillus</taxon>
        <taxon>Aspergillus subgen. Circumdati</taxon>
    </lineage>
</organism>
<sequence length="362" mass="40572">MGGTPQIPVGDTLIWRAYGLDYVYVCPPTEHGLRAGRPIPDAVTNSNVYSVADSLQRVDSPLFTIHTDLSYFESLDNYLKAVTVKTITQEQKAEIRQAIKEQIEAEEQRNIAKASALVAWKNDPDAQANHRTFQDWAIDNADSYLELEEQVILTSGQVDLLQSKYYGALAGTLREKLENLAADTKYSNPGYNMPCFIRDYAIDEAAIDADRRESSCDSWIKGTVGDGTIVKMDLTSTRYDGWKELGHSKNISRRANKFFFFFSKSSSTSTAETHLNFNGSEWKQQTKITSYMVGPAQVFNITPGLWDDSGVRRTFPNLLKGENDTSLGLVRVSKILVGYEVSLKIRFAESLKTQVRNMVSQA</sequence>
<gene>
    <name evidence="1" type="ORF">OAory_01079070</name>
</gene>
<accession>A0A1S9DQW2</accession>
<dbReference type="VEuPathDB" id="FungiDB:AO090012000748"/>
<dbReference type="Proteomes" id="UP000190312">
    <property type="component" value="Unassembled WGS sequence"/>
</dbReference>
<dbReference type="EMBL" id="MKZY01000003">
    <property type="protein sequence ID" value="OOO11437.1"/>
    <property type="molecule type" value="Genomic_DNA"/>
</dbReference>
<evidence type="ECO:0000313" key="1">
    <source>
        <dbReference type="EMBL" id="OOO11437.1"/>
    </source>
</evidence>
<comment type="caution">
    <text evidence="1">The sequence shown here is derived from an EMBL/GenBank/DDBJ whole genome shotgun (WGS) entry which is preliminary data.</text>
</comment>
<reference evidence="1 2" key="1">
    <citation type="submission" date="2016-10" db="EMBL/GenBank/DDBJ databases">
        <title>Genome sequencing of Aspergillus oryzae BCC7051.</title>
        <authorList>
            <person name="Thammarongtham C."/>
            <person name="Vorapreeda T."/>
            <person name="Nookaew I."/>
            <person name="Srisuk T."/>
            <person name="Land M."/>
            <person name="Jeennor S."/>
            <person name="Laoteng K."/>
        </authorList>
    </citation>
    <scope>NUCLEOTIDE SEQUENCE [LARGE SCALE GENOMIC DNA]</scope>
    <source>
        <strain evidence="1 2">BCC7051</strain>
    </source>
</reference>
<protein>
    <submittedName>
        <fullName evidence="1">Uncharacterized protein</fullName>
    </submittedName>
</protein>
<evidence type="ECO:0000313" key="2">
    <source>
        <dbReference type="Proteomes" id="UP000190312"/>
    </source>
</evidence>